<evidence type="ECO:0000256" key="1">
    <source>
        <dbReference type="SAM" id="Coils"/>
    </source>
</evidence>
<keyword evidence="5" id="KW-1185">Reference proteome</keyword>
<evidence type="ECO:0000256" key="2">
    <source>
        <dbReference type="SAM" id="MobiDB-lite"/>
    </source>
</evidence>
<organism evidence="4 5">
    <name type="scientific">Anaeromyces robustus</name>
    <dbReference type="NCBI Taxonomy" id="1754192"/>
    <lineage>
        <taxon>Eukaryota</taxon>
        <taxon>Fungi</taxon>
        <taxon>Fungi incertae sedis</taxon>
        <taxon>Chytridiomycota</taxon>
        <taxon>Chytridiomycota incertae sedis</taxon>
        <taxon>Neocallimastigomycetes</taxon>
        <taxon>Neocallimastigales</taxon>
        <taxon>Neocallimastigaceae</taxon>
        <taxon>Anaeromyces</taxon>
    </lineage>
</organism>
<keyword evidence="3" id="KW-1133">Transmembrane helix</keyword>
<sequence length="434" mass="50236">MEIQDQFFNAIQQTPTIYSTTTVPDPLPTHNIFYNDRNSAANSTSIINDNHNNDIDEENEKNVYTTIKLTKPAKTSISTTTTVNKKKKTPIEDTNEYPLIPAPGEYEYEDSSIGMSNITIASLLLIFIFIISFIIFILYIIIKNRIYKKKLKKLKRDYKNLENMKNQESSKIPEKYNNSNDDSNKTLIIENDNTMNIKQIQDFLHISKNVNYNDSRNDGNSTIYNNDEQENNNNNLEILNNDSIPSYHEFVNPYINIDRHQITSLDSTNQPPSYRSTDSINLNFSNPVNNHILLDYYYNNNNNNTENENNKQYIPYALPNYFLNNIPPQIFGVPPNDNNCNYVPVYIPVNALPPLGVVQQSSNSNSPRQLLVRGKTQQQILNDIKNNDIKEKPFDEIEEKIGKTPVDAIPFDRVQPEPELRQHHHRHRSNHSNH</sequence>
<comment type="caution">
    <text evidence="4">The sequence shown here is derived from an EMBL/GenBank/DDBJ whole genome shotgun (WGS) entry which is preliminary data.</text>
</comment>
<name>A0A1Y1VY88_9FUNG</name>
<feature type="coiled-coil region" evidence="1">
    <location>
        <begin position="144"/>
        <end position="171"/>
    </location>
</feature>
<reference evidence="4 5" key="2">
    <citation type="submission" date="2016-08" db="EMBL/GenBank/DDBJ databases">
        <title>Pervasive Adenine N6-methylation of Active Genes in Fungi.</title>
        <authorList>
            <consortium name="DOE Joint Genome Institute"/>
            <person name="Mondo S.J."/>
            <person name="Dannebaum R.O."/>
            <person name="Kuo R.C."/>
            <person name="Labutti K."/>
            <person name="Haridas S."/>
            <person name="Kuo A."/>
            <person name="Salamov A."/>
            <person name="Ahrendt S.R."/>
            <person name="Lipzen A."/>
            <person name="Sullivan W."/>
            <person name="Andreopoulos W.B."/>
            <person name="Clum A."/>
            <person name="Lindquist E."/>
            <person name="Daum C."/>
            <person name="Ramamoorthy G.K."/>
            <person name="Gryganskyi A."/>
            <person name="Culley D."/>
            <person name="Magnuson J.K."/>
            <person name="James T.Y."/>
            <person name="O'Malley M.A."/>
            <person name="Stajich J.E."/>
            <person name="Spatafora J.W."/>
            <person name="Visel A."/>
            <person name="Grigoriev I.V."/>
        </authorList>
    </citation>
    <scope>NUCLEOTIDE SEQUENCE [LARGE SCALE GENOMIC DNA]</scope>
    <source>
        <strain evidence="4 5">S4</strain>
    </source>
</reference>
<evidence type="ECO:0000256" key="3">
    <source>
        <dbReference type="SAM" id="Phobius"/>
    </source>
</evidence>
<feature type="region of interest" description="Disordered" evidence="2">
    <location>
        <begin position="405"/>
        <end position="434"/>
    </location>
</feature>
<protein>
    <submittedName>
        <fullName evidence="4">Uncharacterized protein</fullName>
    </submittedName>
</protein>
<gene>
    <name evidence="4" type="ORF">BCR32DRAFT_330297</name>
</gene>
<keyword evidence="1" id="KW-0175">Coiled coil</keyword>
<dbReference type="EMBL" id="MCFG01000447">
    <property type="protein sequence ID" value="ORX66228.1"/>
    <property type="molecule type" value="Genomic_DNA"/>
</dbReference>
<evidence type="ECO:0000313" key="4">
    <source>
        <dbReference type="EMBL" id="ORX66228.1"/>
    </source>
</evidence>
<feature type="compositionally biased region" description="Basic residues" evidence="2">
    <location>
        <begin position="422"/>
        <end position="434"/>
    </location>
</feature>
<evidence type="ECO:0000313" key="5">
    <source>
        <dbReference type="Proteomes" id="UP000193944"/>
    </source>
</evidence>
<accession>A0A1Y1VY88</accession>
<dbReference type="Proteomes" id="UP000193944">
    <property type="component" value="Unassembled WGS sequence"/>
</dbReference>
<reference evidence="4 5" key="1">
    <citation type="submission" date="2016-08" db="EMBL/GenBank/DDBJ databases">
        <title>A Parts List for Fungal Cellulosomes Revealed by Comparative Genomics.</title>
        <authorList>
            <consortium name="DOE Joint Genome Institute"/>
            <person name="Haitjema C.H."/>
            <person name="Gilmore S.P."/>
            <person name="Henske J.K."/>
            <person name="Solomon K.V."/>
            <person name="De Groot R."/>
            <person name="Kuo A."/>
            <person name="Mondo S.J."/>
            <person name="Salamov A.A."/>
            <person name="Labutti K."/>
            <person name="Zhao Z."/>
            <person name="Chiniquy J."/>
            <person name="Barry K."/>
            <person name="Brewer H.M."/>
            <person name="Purvine S.O."/>
            <person name="Wright A.T."/>
            <person name="Boxma B."/>
            <person name="Van Alen T."/>
            <person name="Hackstein J.H."/>
            <person name="Baker S.E."/>
            <person name="Grigoriev I.V."/>
            <person name="O'Malley M.A."/>
        </authorList>
    </citation>
    <scope>NUCLEOTIDE SEQUENCE [LARGE SCALE GENOMIC DNA]</scope>
    <source>
        <strain evidence="4 5">S4</strain>
    </source>
</reference>
<proteinExistence type="predicted"/>
<keyword evidence="3" id="KW-0812">Transmembrane</keyword>
<feature type="transmembrane region" description="Helical" evidence="3">
    <location>
        <begin position="120"/>
        <end position="142"/>
    </location>
</feature>
<dbReference type="AlphaFoldDB" id="A0A1Y1VY88"/>
<keyword evidence="3" id="KW-0472">Membrane</keyword>